<accession>A0A813NUF0</accession>
<proteinExistence type="predicted"/>
<gene>
    <name evidence="1" type="ORF">QVE165_LOCUS1152</name>
</gene>
<keyword evidence="2" id="KW-1185">Reference proteome</keyword>
<dbReference type="EMBL" id="CAJNOM010000003">
    <property type="protein sequence ID" value="CAF0745158.1"/>
    <property type="molecule type" value="Genomic_DNA"/>
</dbReference>
<name>A0A813NUF0_9BILA</name>
<reference evidence="1" key="1">
    <citation type="submission" date="2021-02" db="EMBL/GenBank/DDBJ databases">
        <authorList>
            <person name="Nowell W R."/>
        </authorList>
    </citation>
    <scope>NUCLEOTIDE SEQUENCE</scope>
</reference>
<protein>
    <submittedName>
        <fullName evidence="1">Uncharacterized protein</fullName>
    </submittedName>
</protein>
<dbReference type="OrthoDB" id="9998573at2759"/>
<dbReference type="Proteomes" id="UP000663832">
    <property type="component" value="Unassembled WGS sequence"/>
</dbReference>
<dbReference type="AlphaFoldDB" id="A0A813NUF0"/>
<comment type="caution">
    <text evidence="1">The sequence shown here is derived from an EMBL/GenBank/DDBJ whole genome shotgun (WGS) entry which is preliminary data.</text>
</comment>
<sequence>MKETINWRQLYNESQAIRPEDTNISTERIGRLVNIYKNDLIDQDLRQYAQRLTRFSRCCQICTTNSYTVYRWFDTYISGDKNLFDFHLSGRSVSALVYYLNKTILKQSDERGQLSDFQQDNNDDLSISFLSNLDEDIMIKKHFFTSFIPNFIYRLITKFQMYYTYRKAQSLSLSIQVHNQPLKTFQYLLGTNISPIFICFVNEDNNFRQLFWAFRHLITVSNWPLTTKIFSNCSFRTNSIFERMMMNYLGFTDLSVLNINQKDLFCYIYRCLKTCQQNGPMIFLFDNSTIYKPKSSDYYLMSFLCDLIRFGNLSIPDMVFIPTRLNKSYLAFSQPFLFKEMVEFFTKKMNIQKQFCDLIKTKEQTIIYKLIDCIFLHLAYDSNQLIPTAIEFEHILASIELSQISNNQEPVTVEIIFNTLQMILKTCPFIIADNHKWNEITVKDIELYKFKFDNNKNSKFKLISIVRKEYFLEILATLSILSKIQHTDNRSRIYEFEMFNQMVFLLFTFGTKEYLNIRSCQNIHQIIQQTVQHCQSRHYILTDYISQKSMKFCDTILSDHEWSDDNDDEVDVMEEEFIDHDDDDDMLITDIPNKIYETTKPIYRINYQETHMQLKFFAKLFGSYIEAIVYILKYHIEKQLKVFTLVEFGFHQGFHFRETSCLDCNEILLLIRRAYAYRLSGHLNILDEIPMFFEPIDDNLYPLSMDNLVSLCDDFVKLLNCCCID</sequence>
<evidence type="ECO:0000313" key="1">
    <source>
        <dbReference type="EMBL" id="CAF0745158.1"/>
    </source>
</evidence>
<evidence type="ECO:0000313" key="2">
    <source>
        <dbReference type="Proteomes" id="UP000663832"/>
    </source>
</evidence>
<organism evidence="1 2">
    <name type="scientific">Adineta steineri</name>
    <dbReference type="NCBI Taxonomy" id="433720"/>
    <lineage>
        <taxon>Eukaryota</taxon>
        <taxon>Metazoa</taxon>
        <taxon>Spiralia</taxon>
        <taxon>Gnathifera</taxon>
        <taxon>Rotifera</taxon>
        <taxon>Eurotatoria</taxon>
        <taxon>Bdelloidea</taxon>
        <taxon>Adinetida</taxon>
        <taxon>Adinetidae</taxon>
        <taxon>Adineta</taxon>
    </lineage>
</organism>